<evidence type="ECO:0000256" key="6">
    <source>
        <dbReference type="ARBA" id="ARBA00022530"/>
    </source>
</evidence>
<evidence type="ECO:0000256" key="2">
    <source>
        <dbReference type="ARBA" id="ARBA00006735"/>
    </source>
</evidence>
<keyword evidence="7 14" id="KW-0165">Cleavage on pair of basic residues</keyword>
<keyword evidence="4 14" id="KW-1003">Cell membrane</keyword>
<comment type="PTM">
    <text evidence="14">Proteolytically cleaved before the transmembrane segment to yield the secreted ectodomain incorporated in the zona pellucida.</text>
</comment>
<dbReference type="GO" id="GO:0032190">
    <property type="term" value="F:acrosin binding"/>
    <property type="evidence" value="ECO:0007669"/>
    <property type="project" value="TreeGrafter"/>
</dbReference>
<feature type="region of interest" description="Disordered" evidence="15">
    <location>
        <begin position="44"/>
        <end position="65"/>
    </location>
</feature>
<keyword evidence="13" id="KW-0325">Glycoprotein</keyword>
<evidence type="ECO:0000256" key="4">
    <source>
        <dbReference type="ARBA" id="ARBA00022475"/>
    </source>
</evidence>
<reference evidence="18" key="1">
    <citation type="journal article" date="2023" name="Front. Mar. Sci.">
        <title>A new Merluccius polli reference genome to investigate the effects of global change in West African waters.</title>
        <authorList>
            <person name="Mateo J.L."/>
            <person name="Blanco-Fernandez C."/>
            <person name="Garcia-Vazquez E."/>
            <person name="Machado-Schiaffino G."/>
        </authorList>
    </citation>
    <scope>NUCLEOTIDE SEQUENCE</scope>
    <source>
        <strain evidence="18">C29</strain>
        <tissue evidence="18">Fin</tissue>
    </source>
</reference>
<accession>A0AA47NVX5</accession>
<evidence type="ECO:0000259" key="17">
    <source>
        <dbReference type="PROSITE" id="PS51034"/>
    </source>
</evidence>
<keyword evidence="9 14" id="KW-0732">Signal</keyword>
<dbReference type="Pfam" id="PF23344">
    <property type="entry name" value="ZP-N"/>
    <property type="match status" value="1"/>
</dbReference>
<dbReference type="InterPro" id="IPR048290">
    <property type="entry name" value="ZP_chr"/>
</dbReference>
<dbReference type="GO" id="GO:0005886">
    <property type="term" value="C:plasma membrane"/>
    <property type="evidence" value="ECO:0007669"/>
    <property type="project" value="UniProtKB-SubCell"/>
</dbReference>
<feature type="domain" description="ZP" evidence="17">
    <location>
        <begin position="114"/>
        <end position="389"/>
    </location>
</feature>
<keyword evidence="11" id="KW-0472">Membrane</keyword>
<evidence type="ECO:0000256" key="9">
    <source>
        <dbReference type="ARBA" id="ARBA00022729"/>
    </source>
</evidence>
<evidence type="ECO:0000256" key="3">
    <source>
        <dbReference type="ARBA" id="ARBA00017980"/>
    </source>
</evidence>
<evidence type="ECO:0000313" key="18">
    <source>
        <dbReference type="EMBL" id="KAK0139310.1"/>
    </source>
</evidence>
<comment type="domain">
    <text evidence="14">The ZP domain is involved in the polymerization of the ZP proteins to form the zona pellucida.</text>
</comment>
<dbReference type="InterPro" id="IPR055356">
    <property type="entry name" value="ZP-N"/>
</dbReference>
<dbReference type="GO" id="GO:2000344">
    <property type="term" value="P:positive regulation of acrosome reaction"/>
    <property type="evidence" value="ECO:0007669"/>
    <property type="project" value="UniProtKB-UniRule"/>
</dbReference>
<keyword evidence="8" id="KW-0812">Transmembrane</keyword>
<dbReference type="AlphaFoldDB" id="A0AA47NVX5"/>
<feature type="chain" id="PRO_5041257523" description="Zona pellucida sperm-binding protein 3" evidence="16">
    <location>
        <begin position="40"/>
        <end position="432"/>
    </location>
</feature>
<dbReference type="GO" id="GO:0035804">
    <property type="term" value="F:structural constituent of egg coat"/>
    <property type="evidence" value="ECO:0007669"/>
    <property type="project" value="UniProtKB-UniRule"/>
</dbReference>
<dbReference type="EMBL" id="JAOPHQ010004448">
    <property type="protein sequence ID" value="KAK0139310.1"/>
    <property type="molecule type" value="Genomic_DNA"/>
</dbReference>
<dbReference type="Proteomes" id="UP001174136">
    <property type="component" value="Unassembled WGS sequence"/>
</dbReference>
<evidence type="ECO:0000256" key="15">
    <source>
        <dbReference type="SAM" id="MobiDB-lite"/>
    </source>
</evidence>
<protein>
    <recommendedName>
        <fullName evidence="3 14">Zona pellucida sperm-binding protein 3</fullName>
    </recommendedName>
</protein>
<evidence type="ECO:0000256" key="1">
    <source>
        <dbReference type="ARBA" id="ARBA00004498"/>
    </source>
</evidence>
<evidence type="ECO:0000313" key="19">
    <source>
        <dbReference type="Proteomes" id="UP001174136"/>
    </source>
</evidence>
<keyword evidence="12 14" id="KW-1015">Disulfide bond</keyword>
<comment type="subcellular location">
    <subcellularLocation>
        <location evidence="1">Secreted</location>
        <location evidence="1">Extracellular space</location>
        <location evidence="1">Extracellular matrix</location>
    </subcellularLocation>
    <subcellularLocation>
        <location evidence="14">Zona pellucida</location>
    </subcellularLocation>
    <subcellularLocation>
        <location evidence="14">Cell membrane</location>
        <topology evidence="14">Single-pass type I membrane protein</topology>
    </subcellularLocation>
</comment>
<sequence length="432" mass="48346">MKTQQYKVSVCGLQVLTVLRMKFPAKLLFLACSWLAATAQKPREAHKYNRPQGSNPQPSVQLTRQQPDPELLQQKQNIDAPLAWRFPEPPVQERNFPPEFSIREPPPPESVRVVCGEQVVHVEVDRDLLGVGQPILASDIRLGDCPPSEEQVEAQLLVFQYPLHGCGSQLRASHFSLLMTEETFIYQFTLHYVPSAVGSTPIIRTRDVSINVECHYPRQDLPAAERSQDVSSLDVKPTWAPFAATQAAEESLQFSLQLMTDDWRFERPSKQYFMGEQFNIEASVSQFYHTPLRVFVDGCVATLIPNTDTVPRYSFLDNYGCLMDGMLTGSSSQILPRVQDDKLHIQLEAFRFQQESNGVIYITCSLRAATVDNPVSATSKACSFSDGWREASGVHNSCSCCETSCGSAGPQAQTPGTETAIRGCWTWFKLDC</sequence>
<dbReference type="PRINTS" id="PR00023">
    <property type="entry name" value="ZPELLUCIDA"/>
</dbReference>
<evidence type="ECO:0000256" key="10">
    <source>
        <dbReference type="ARBA" id="ARBA00022989"/>
    </source>
</evidence>
<keyword evidence="19" id="KW-1185">Reference proteome</keyword>
<dbReference type="Gene3D" id="2.60.40.3210">
    <property type="entry name" value="Zona pellucida, ZP-N domain"/>
    <property type="match status" value="1"/>
</dbReference>
<dbReference type="PROSITE" id="PS51034">
    <property type="entry name" value="ZP_2"/>
    <property type="match status" value="1"/>
</dbReference>
<dbReference type="GO" id="GO:0035805">
    <property type="term" value="C:egg coat"/>
    <property type="evidence" value="ECO:0007669"/>
    <property type="project" value="UniProtKB-SubCell"/>
</dbReference>
<keyword evidence="10" id="KW-1133">Transmembrane helix</keyword>
<keyword evidence="6 14" id="KW-0272">Extracellular matrix</keyword>
<dbReference type="Pfam" id="PF00100">
    <property type="entry name" value="Zona_pellucida"/>
    <property type="match status" value="1"/>
</dbReference>
<evidence type="ECO:0000256" key="7">
    <source>
        <dbReference type="ARBA" id="ARBA00022685"/>
    </source>
</evidence>
<dbReference type="InterPro" id="IPR042235">
    <property type="entry name" value="ZP-C_dom"/>
</dbReference>
<evidence type="ECO:0000256" key="12">
    <source>
        <dbReference type="ARBA" id="ARBA00023157"/>
    </source>
</evidence>
<dbReference type="InterPro" id="IPR055355">
    <property type="entry name" value="ZP-C"/>
</dbReference>
<organism evidence="18 19">
    <name type="scientific">Merluccius polli</name>
    <name type="common">Benguela hake</name>
    <name type="synonym">Merluccius cadenati</name>
    <dbReference type="NCBI Taxonomy" id="89951"/>
    <lineage>
        <taxon>Eukaryota</taxon>
        <taxon>Metazoa</taxon>
        <taxon>Chordata</taxon>
        <taxon>Craniata</taxon>
        <taxon>Vertebrata</taxon>
        <taxon>Euteleostomi</taxon>
        <taxon>Actinopterygii</taxon>
        <taxon>Neopterygii</taxon>
        <taxon>Teleostei</taxon>
        <taxon>Neoteleostei</taxon>
        <taxon>Acanthomorphata</taxon>
        <taxon>Zeiogadaria</taxon>
        <taxon>Gadariae</taxon>
        <taxon>Gadiformes</taxon>
        <taxon>Gadoidei</taxon>
        <taxon>Merlucciidae</taxon>
        <taxon>Merluccius</taxon>
    </lineage>
</organism>
<dbReference type="PANTHER" id="PTHR11576">
    <property type="entry name" value="ZONA PELLUCIDA SPERM-BINDING PROTEIN 3"/>
    <property type="match status" value="1"/>
</dbReference>
<feature type="signal peptide" evidence="16">
    <location>
        <begin position="1"/>
        <end position="39"/>
    </location>
</feature>
<evidence type="ECO:0000256" key="16">
    <source>
        <dbReference type="SAM" id="SignalP"/>
    </source>
</evidence>
<keyword evidence="5 14" id="KW-0964">Secreted</keyword>
<gene>
    <name evidence="18" type="primary">ZP3_5</name>
    <name evidence="18" type="ORF">N1851_024053</name>
</gene>
<dbReference type="GO" id="GO:0035803">
    <property type="term" value="P:egg coat formation"/>
    <property type="evidence" value="ECO:0007669"/>
    <property type="project" value="UniProtKB-UniRule"/>
</dbReference>
<name>A0AA47NVX5_MERPO</name>
<dbReference type="SMART" id="SM00241">
    <property type="entry name" value="ZP"/>
    <property type="match status" value="1"/>
</dbReference>
<comment type="similarity">
    <text evidence="2 14">Belongs to the ZP domain family. ZPC subfamily.</text>
</comment>
<comment type="function">
    <text evidence="14">Component of the zona pellucida, an extracellular matrix surrounding oocytes which mediates sperm binding, induction of the acrosome reaction and prevents post-fertilization polyspermy. The zona pellucida is composed of 3 to 4 glycoproteins, ZP1, ZP2, ZP3, and ZP4. ZP3 is essential for sperm binding and zona matrix formation.</text>
</comment>
<evidence type="ECO:0000256" key="8">
    <source>
        <dbReference type="ARBA" id="ARBA00022692"/>
    </source>
</evidence>
<evidence type="ECO:0000256" key="13">
    <source>
        <dbReference type="ARBA" id="ARBA00023180"/>
    </source>
</evidence>
<evidence type="ECO:0000256" key="5">
    <source>
        <dbReference type="ARBA" id="ARBA00022525"/>
    </source>
</evidence>
<dbReference type="InterPro" id="IPR001507">
    <property type="entry name" value="ZP_dom"/>
</dbReference>
<dbReference type="FunFam" id="2.60.40.4100:FF:000002">
    <property type="entry name" value="Zona pellucida sperm-binding protein 3"/>
    <property type="match status" value="1"/>
</dbReference>
<dbReference type="GO" id="GO:0007339">
    <property type="term" value="P:binding of sperm to zona pellucida"/>
    <property type="evidence" value="ECO:0007669"/>
    <property type="project" value="UniProtKB-UniRule"/>
</dbReference>
<evidence type="ECO:0000256" key="11">
    <source>
        <dbReference type="ARBA" id="ARBA00023136"/>
    </source>
</evidence>
<evidence type="ECO:0000256" key="14">
    <source>
        <dbReference type="RuleBase" id="RU367066"/>
    </source>
</evidence>
<dbReference type="FunFam" id="2.60.40.3210:FF:000001">
    <property type="entry name" value="Zona pellucida sperm-binding protein 3"/>
    <property type="match status" value="1"/>
</dbReference>
<comment type="caution">
    <text evidence="18">The sequence shown here is derived from an EMBL/GenBank/DDBJ whole genome shotgun (WGS) entry which is preliminary data.</text>
</comment>
<dbReference type="PANTHER" id="PTHR11576:SF2">
    <property type="entry name" value="ZONA PELLUCIDA SPERM-BINDING PROTEIN 3"/>
    <property type="match status" value="1"/>
</dbReference>
<dbReference type="Gene3D" id="2.60.40.4100">
    <property type="entry name" value="Zona pellucida, ZP-C domain"/>
    <property type="match status" value="1"/>
</dbReference>
<proteinExistence type="inferred from homology"/>
<feature type="compositionally biased region" description="Polar residues" evidence="15">
    <location>
        <begin position="51"/>
        <end position="65"/>
    </location>
</feature>